<dbReference type="PANTHER" id="PTHR43280:SF34">
    <property type="entry name" value="ARAC-FAMILY TRANSCRIPTIONAL REGULATOR"/>
    <property type="match status" value="1"/>
</dbReference>
<evidence type="ECO:0000256" key="2">
    <source>
        <dbReference type="ARBA" id="ARBA00023125"/>
    </source>
</evidence>
<evidence type="ECO:0000313" key="6">
    <source>
        <dbReference type="EMBL" id="MUG23626.1"/>
    </source>
</evidence>
<proteinExistence type="predicted"/>
<evidence type="ECO:0000256" key="1">
    <source>
        <dbReference type="ARBA" id="ARBA00023015"/>
    </source>
</evidence>
<sequence length="870" mass="99351">MDRFLALSWYCILLLPPFIKTGNRICVPLFIPLPYRALTATAIPASSNFSCKRRFTNFPKTTLPSKITDSADRNARYAIINNLKMIRIGSYNNGGFRAMKFRLPLFTSLKRHPTYMKLIFYFVSANVLVLAVSFALLYWQSSQTLLEEIGDHSESLLLNGARNTARLMEWSLEFSFSSSDDSTLKVNALSDQYSDFETYGVWRRLIEIKNANPSIDSVYLINDYTNTVVDSRLGLSDAEAFYDQDIIKRLQDPATTDHSVLIPRTLSIPLVGIKAKEVISIVRFYEKGSSISAFVLNIDTDNLMTLLQNNSNYANRSVTVLNDRDETVFSSIPLNQEQIAELRSQGNKGESGWKLFQPRNQEEQLMVYAGSSIKGIQDWSFIETIPKSVILGKITVLRNTSLILFLILFIASLTVIVLISKRVYSPIQELISRVMRQHQAEKPGEGYSANELDYLSNVFTAQHNRIYELTEHWRHTKILGRERFLRDFLGGIYHTAEEICAQFQEWGIALPEDQLSVAIFRIDHFSEFTEAYPEKDRRLLRFAMSNIIQESLQFSKHKLQTVDMGNDHVAVVLSAPLSEEFAKKLQVSKQLMEQYLSIGTTVAWGRTLPSLTDMHEVYMETYELTQERFRFGHGALVVKAWLADAPGELYHLPVDKERQIAQALPKGNADTVLEIIRSAVVKLRGLPYFECKMSLITLFMNIRRLMQEHSSQPLPSSWGLTSIENQIIQQETMENVVPWMEALITKTLEDIEAARSLSKNAALIEQADQFIEAHLTDSNLSAKMLADHLGLSVNYFRSLYKAETNQSITEKISEKRLNYICQELLASDSPIEPIIQKYGFSSLNTFYSIFKKVYGMTPAQYRRMHKNTTS</sequence>
<evidence type="ECO:0000259" key="5">
    <source>
        <dbReference type="PROSITE" id="PS01124"/>
    </source>
</evidence>
<dbReference type="Pfam" id="PF12833">
    <property type="entry name" value="HTH_18"/>
    <property type="match status" value="1"/>
</dbReference>
<feature type="transmembrane region" description="Helical" evidence="4">
    <location>
        <begin position="118"/>
        <end position="139"/>
    </location>
</feature>
<reference evidence="6 7" key="1">
    <citation type="submission" date="2019-11" db="EMBL/GenBank/DDBJ databases">
        <title>Draft genome sequences of five Paenibacillus species of dairy origin.</title>
        <authorList>
            <person name="Olajide A.M."/>
            <person name="Chen S."/>
            <person name="Lapointe G."/>
        </authorList>
    </citation>
    <scope>NUCLEOTIDE SEQUENCE [LARGE SCALE GENOMIC DNA]</scope>
    <source>
        <strain evidence="6 7">3CT49</strain>
    </source>
</reference>
<keyword evidence="4" id="KW-0812">Transmembrane</keyword>
<dbReference type="InterPro" id="IPR018060">
    <property type="entry name" value="HTH_AraC"/>
</dbReference>
<name>A0A6N8ETQ9_PAEMA</name>
<comment type="caution">
    <text evidence="6">The sequence shown here is derived from an EMBL/GenBank/DDBJ whole genome shotgun (WGS) entry which is preliminary data.</text>
</comment>
<dbReference type="PROSITE" id="PS01124">
    <property type="entry name" value="HTH_ARAC_FAMILY_2"/>
    <property type="match status" value="1"/>
</dbReference>
<keyword evidence="3" id="KW-0804">Transcription</keyword>
<feature type="domain" description="HTH araC/xylS-type" evidence="5">
    <location>
        <begin position="765"/>
        <end position="864"/>
    </location>
</feature>
<dbReference type="GO" id="GO:0043565">
    <property type="term" value="F:sequence-specific DNA binding"/>
    <property type="evidence" value="ECO:0007669"/>
    <property type="project" value="InterPro"/>
</dbReference>
<organism evidence="6 7">
    <name type="scientific">Paenibacillus macerans</name>
    <name type="common">Bacillus macerans</name>
    <dbReference type="NCBI Taxonomy" id="44252"/>
    <lineage>
        <taxon>Bacteria</taxon>
        <taxon>Bacillati</taxon>
        <taxon>Bacillota</taxon>
        <taxon>Bacilli</taxon>
        <taxon>Bacillales</taxon>
        <taxon>Paenibacillaceae</taxon>
        <taxon>Paenibacillus</taxon>
    </lineage>
</organism>
<gene>
    <name evidence="6" type="ORF">GNQ08_14610</name>
</gene>
<dbReference type="SUPFAM" id="SSF46689">
    <property type="entry name" value="Homeodomain-like"/>
    <property type="match status" value="1"/>
</dbReference>
<dbReference type="EMBL" id="WNZZ01000009">
    <property type="protein sequence ID" value="MUG23626.1"/>
    <property type="molecule type" value="Genomic_DNA"/>
</dbReference>
<dbReference type="AlphaFoldDB" id="A0A6N8ETQ9"/>
<evidence type="ECO:0000313" key="7">
    <source>
        <dbReference type="Proteomes" id="UP000442469"/>
    </source>
</evidence>
<evidence type="ECO:0000256" key="3">
    <source>
        <dbReference type="ARBA" id="ARBA00023163"/>
    </source>
</evidence>
<dbReference type="GO" id="GO:0003700">
    <property type="term" value="F:DNA-binding transcription factor activity"/>
    <property type="evidence" value="ECO:0007669"/>
    <property type="project" value="InterPro"/>
</dbReference>
<keyword evidence="1" id="KW-0805">Transcription regulation</keyword>
<evidence type="ECO:0000256" key="4">
    <source>
        <dbReference type="SAM" id="Phobius"/>
    </source>
</evidence>
<dbReference type="InterPro" id="IPR020449">
    <property type="entry name" value="Tscrpt_reg_AraC-type_HTH"/>
</dbReference>
<accession>A0A6N8ETQ9</accession>
<dbReference type="Gene3D" id="1.10.10.60">
    <property type="entry name" value="Homeodomain-like"/>
    <property type="match status" value="2"/>
</dbReference>
<dbReference type="InterPro" id="IPR009057">
    <property type="entry name" value="Homeodomain-like_sf"/>
</dbReference>
<feature type="transmembrane region" description="Helical" evidence="4">
    <location>
        <begin position="402"/>
        <end position="420"/>
    </location>
</feature>
<keyword evidence="4" id="KW-0472">Membrane</keyword>
<dbReference type="SMART" id="SM00342">
    <property type="entry name" value="HTH_ARAC"/>
    <property type="match status" value="1"/>
</dbReference>
<dbReference type="Proteomes" id="UP000442469">
    <property type="component" value="Unassembled WGS sequence"/>
</dbReference>
<keyword evidence="2" id="KW-0238">DNA-binding</keyword>
<dbReference type="PRINTS" id="PR00032">
    <property type="entry name" value="HTHARAC"/>
</dbReference>
<protein>
    <submittedName>
        <fullName evidence="6">AraC family transcriptional regulator</fullName>
    </submittedName>
</protein>
<dbReference type="PANTHER" id="PTHR43280">
    <property type="entry name" value="ARAC-FAMILY TRANSCRIPTIONAL REGULATOR"/>
    <property type="match status" value="1"/>
</dbReference>
<keyword evidence="4" id="KW-1133">Transmembrane helix</keyword>